<dbReference type="InterPro" id="IPR025943">
    <property type="entry name" value="Sigma_54_int_dom_ATP-bd_2"/>
</dbReference>
<dbReference type="GO" id="GO:0000160">
    <property type="term" value="P:phosphorelay signal transduction system"/>
    <property type="evidence" value="ECO:0007669"/>
    <property type="project" value="InterPro"/>
</dbReference>
<dbReference type="AlphaFoldDB" id="A0A0D7W764"/>
<dbReference type="PROSITE" id="PS50045">
    <property type="entry name" value="SIGMA54_INTERACT_4"/>
    <property type="match status" value="1"/>
</dbReference>
<dbReference type="Pfam" id="PF00072">
    <property type="entry name" value="Response_reg"/>
    <property type="match status" value="1"/>
</dbReference>
<dbReference type="Gene3D" id="3.40.50.2300">
    <property type="match status" value="1"/>
</dbReference>
<evidence type="ECO:0000313" key="6">
    <source>
        <dbReference type="EMBL" id="KJD34966.1"/>
    </source>
</evidence>
<evidence type="ECO:0000259" key="5">
    <source>
        <dbReference type="PROSITE" id="PS50110"/>
    </source>
</evidence>
<dbReference type="PROSITE" id="PS50110">
    <property type="entry name" value="RESPONSE_REGULATORY"/>
    <property type="match status" value="1"/>
</dbReference>
<dbReference type="OrthoDB" id="5401077at2"/>
<organism evidence="6 7">
    <name type="scientific">Neotamlana sedimentorum</name>
    <dbReference type="NCBI Taxonomy" id="1435349"/>
    <lineage>
        <taxon>Bacteria</taxon>
        <taxon>Pseudomonadati</taxon>
        <taxon>Bacteroidota</taxon>
        <taxon>Flavobacteriia</taxon>
        <taxon>Flavobacteriales</taxon>
        <taxon>Flavobacteriaceae</taxon>
        <taxon>Neotamlana</taxon>
    </lineage>
</organism>
<keyword evidence="7" id="KW-1185">Reference proteome</keyword>
<keyword evidence="3" id="KW-0597">Phosphoprotein</keyword>
<sequence>MPKILVIEDEAAIRRVLVKILSEENDTYKVEEAEDGLLGIDKIKNDDFDLVLCDIKMPKMDGVEVLEATKKIKPEIPFVMISGHGDLDTAVNTMRLGAFDYISKPPDLNRLLNTVRNALDKKELVLENKILKKKVSKKYEMIGESPAIVQIKDMIDKVAPTDARVLVTGPNGTGKELVAHWLHEKSERAKGAMIEVNCAAIPSELIESELFGHVKGAFTSANKDRAGKFEAANGGTIFLDEIGDMSLSAQAKVLRALQESRIQRVGSDKDIKVNVRVVAATNKNLKKEIEEGKFREDLYHRLAVILIKVPALNDRREDIPLLVNHFSAKIALEQGTAKKTFSDKAIKLLQDYDWTGNIRELRNVVERLIILGGTEVSEQDVKAFASK</sequence>
<dbReference type="Gene3D" id="1.10.8.60">
    <property type="match status" value="1"/>
</dbReference>
<dbReference type="Proteomes" id="UP000032578">
    <property type="component" value="Unassembled WGS sequence"/>
</dbReference>
<dbReference type="GO" id="GO:0006355">
    <property type="term" value="P:regulation of DNA-templated transcription"/>
    <property type="evidence" value="ECO:0007669"/>
    <property type="project" value="InterPro"/>
</dbReference>
<evidence type="ECO:0000256" key="3">
    <source>
        <dbReference type="PROSITE-ProRule" id="PRU00169"/>
    </source>
</evidence>
<dbReference type="CDD" id="cd00009">
    <property type="entry name" value="AAA"/>
    <property type="match status" value="1"/>
</dbReference>
<dbReference type="SMART" id="SM00382">
    <property type="entry name" value="AAA"/>
    <property type="match status" value="1"/>
</dbReference>
<name>A0A0D7W764_9FLAO</name>
<dbReference type="InterPro" id="IPR027417">
    <property type="entry name" value="P-loop_NTPase"/>
</dbReference>
<evidence type="ECO:0000313" key="7">
    <source>
        <dbReference type="Proteomes" id="UP000032578"/>
    </source>
</evidence>
<accession>A0A0D7W764</accession>
<dbReference type="PROSITE" id="PS00676">
    <property type="entry name" value="SIGMA54_INTERACT_2"/>
    <property type="match status" value="1"/>
</dbReference>
<dbReference type="Pfam" id="PF00158">
    <property type="entry name" value="Sigma54_activat"/>
    <property type="match status" value="1"/>
</dbReference>
<dbReference type="RefSeq" id="WP_044633345.1">
    <property type="nucleotide sequence ID" value="NZ_JTDW01000010.1"/>
</dbReference>
<comment type="caution">
    <text evidence="6">The sequence shown here is derived from an EMBL/GenBank/DDBJ whole genome shotgun (WGS) entry which is preliminary data.</text>
</comment>
<dbReference type="SMART" id="SM00448">
    <property type="entry name" value="REC"/>
    <property type="match status" value="1"/>
</dbReference>
<reference evidence="6 7" key="1">
    <citation type="submission" date="2014-11" db="EMBL/GenBank/DDBJ databases">
        <title>Tamlana sedimentorum sp. nov., isolated from shallow sand sediments of the Sea of Japan.</title>
        <authorList>
            <person name="Romanenko L.A."/>
        </authorList>
    </citation>
    <scope>NUCLEOTIDE SEQUENCE [LARGE SCALE GENOMIC DNA]</scope>
    <source>
        <strain evidence="6 7">JCM 19808</strain>
    </source>
</reference>
<dbReference type="Gene3D" id="3.40.50.300">
    <property type="entry name" value="P-loop containing nucleotide triphosphate hydrolases"/>
    <property type="match status" value="1"/>
</dbReference>
<dbReference type="GO" id="GO:0005524">
    <property type="term" value="F:ATP binding"/>
    <property type="evidence" value="ECO:0007669"/>
    <property type="project" value="UniProtKB-KW"/>
</dbReference>
<dbReference type="InterPro" id="IPR002078">
    <property type="entry name" value="Sigma_54_int"/>
</dbReference>
<evidence type="ECO:0000256" key="2">
    <source>
        <dbReference type="ARBA" id="ARBA00022840"/>
    </source>
</evidence>
<feature type="domain" description="Sigma-54 factor interaction" evidence="4">
    <location>
        <begin position="141"/>
        <end position="370"/>
    </location>
</feature>
<dbReference type="InterPro" id="IPR003593">
    <property type="entry name" value="AAA+_ATPase"/>
</dbReference>
<dbReference type="InterPro" id="IPR058031">
    <property type="entry name" value="AAA_lid_NorR"/>
</dbReference>
<feature type="domain" description="Response regulatory" evidence="5">
    <location>
        <begin position="3"/>
        <end position="119"/>
    </location>
</feature>
<keyword evidence="1" id="KW-0547">Nucleotide-binding</keyword>
<dbReference type="PATRIC" id="fig|1435349.4.peg.569"/>
<dbReference type="STRING" id="1435349.PW52_12750"/>
<protein>
    <submittedName>
        <fullName evidence="6">Fis family transcriptional regulator</fullName>
    </submittedName>
</protein>
<keyword evidence="2" id="KW-0067">ATP-binding</keyword>
<gene>
    <name evidence="6" type="ORF">PW52_12750</name>
</gene>
<proteinExistence type="predicted"/>
<dbReference type="InterPro" id="IPR001789">
    <property type="entry name" value="Sig_transdc_resp-reg_receiver"/>
</dbReference>
<feature type="modified residue" description="4-aspartylphosphate" evidence="3">
    <location>
        <position position="54"/>
    </location>
</feature>
<dbReference type="PANTHER" id="PTHR32071">
    <property type="entry name" value="TRANSCRIPTIONAL REGULATORY PROTEIN"/>
    <property type="match status" value="1"/>
</dbReference>
<dbReference type="SUPFAM" id="SSF52540">
    <property type="entry name" value="P-loop containing nucleoside triphosphate hydrolases"/>
    <property type="match status" value="1"/>
</dbReference>
<dbReference type="InterPro" id="IPR011006">
    <property type="entry name" value="CheY-like_superfamily"/>
</dbReference>
<dbReference type="FunFam" id="3.40.50.300:FF:000006">
    <property type="entry name" value="DNA-binding transcriptional regulator NtrC"/>
    <property type="match status" value="1"/>
</dbReference>
<evidence type="ECO:0000256" key="1">
    <source>
        <dbReference type="ARBA" id="ARBA00022741"/>
    </source>
</evidence>
<dbReference type="Pfam" id="PF25601">
    <property type="entry name" value="AAA_lid_14"/>
    <property type="match status" value="1"/>
</dbReference>
<dbReference type="EMBL" id="JTDW01000010">
    <property type="protein sequence ID" value="KJD34966.1"/>
    <property type="molecule type" value="Genomic_DNA"/>
</dbReference>
<dbReference type="SUPFAM" id="SSF52172">
    <property type="entry name" value="CheY-like"/>
    <property type="match status" value="1"/>
</dbReference>
<evidence type="ECO:0000259" key="4">
    <source>
        <dbReference type="PROSITE" id="PS50045"/>
    </source>
</evidence>